<evidence type="ECO:0000256" key="1">
    <source>
        <dbReference type="SAM" id="Phobius"/>
    </source>
</evidence>
<feature type="transmembrane region" description="Helical" evidence="1">
    <location>
        <begin position="183"/>
        <end position="203"/>
    </location>
</feature>
<dbReference type="RefSeq" id="WP_113744091.1">
    <property type="nucleotide sequence ID" value="NZ_UAPU01000007.1"/>
</dbReference>
<evidence type="ECO:0000313" key="3">
    <source>
        <dbReference type="Proteomes" id="UP000250086"/>
    </source>
</evidence>
<proteinExistence type="predicted"/>
<keyword evidence="3" id="KW-1185">Reference proteome</keyword>
<feature type="transmembrane region" description="Helical" evidence="1">
    <location>
        <begin position="37"/>
        <end position="59"/>
    </location>
</feature>
<dbReference type="AlphaFoldDB" id="A0A2X0WLS2"/>
<keyword evidence="1" id="KW-1133">Transmembrane helix</keyword>
<accession>A0A2X0WLS2</accession>
<name>A0A2X0WLS2_9GAMM</name>
<sequence length="247" mass="26457">MQSSNPAMRVIATQAGQFNFGGVEAAATVSGTATKSLILVALTFIVGFFAMNYTFGLIFSGNAGFANTLAIGSAIATFAIAMLTIFKPQLSMYTAPLYAVLEGVALGVISAVFEFKYPGIVSTAVISTFAVVLVMLALWKFKIIVPTAKFRAIVTGATLAVAVIYILHMVLSLFDVVLLPSSGALSIGISLVVCTIAAFNLILDFDNIQVSVDQGLPKYFEYFNAFSLLVTICWLYLEILRLLSKRE</sequence>
<gene>
    <name evidence="2" type="ORF">NCTC13093_01371</name>
</gene>
<dbReference type="EMBL" id="UAPV01000001">
    <property type="protein sequence ID" value="SPT69973.1"/>
    <property type="molecule type" value="Genomic_DNA"/>
</dbReference>
<feature type="transmembrane region" description="Helical" evidence="1">
    <location>
        <begin position="119"/>
        <end position="138"/>
    </location>
</feature>
<evidence type="ECO:0000313" key="2">
    <source>
        <dbReference type="EMBL" id="SPT69973.1"/>
    </source>
</evidence>
<dbReference type="PANTHER" id="PTHR41282">
    <property type="entry name" value="CONSERVED TRANSMEMBRANE PROTEIN-RELATED"/>
    <property type="match status" value="1"/>
</dbReference>
<dbReference type="Pfam" id="PF12811">
    <property type="entry name" value="BaxI_1"/>
    <property type="match status" value="1"/>
</dbReference>
<dbReference type="Proteomes" id="UP000250086">
    <property type="component" value="Unassembled WGS sequence"/>
</dbReference>
<feature type="transmembrane region" description="Helical" evidence="1">
    <location>
        <begin position="93"/>
        <end position="113"/>
    </location>
</feature>
<dbReference type="OrthoDB" id="116480at2"/>
<feature type="transmembrane region" description="Helical" evidence="1">
    <location>
        <begin position="150"/>
        <end position="171"/>
    </location>
</feature>
<keyword evidence="1" id="KW-0812">Transmembrane</keyword>
<feature type="transmembrane region" description="Helical" evidence="1">
    <location>
        <begin position="65"/>
        <end position="86"/>
    </location>
</feature>
<reference evidence="2 3" key="1">
    <citation type="submission" date="2018-06" db="EMBL/GenBank/DDBJ databases">
        <authorList>
            <consortium name="Pathogen Informatics"/>
            <person name="Doyle S."/>
        </authorList>
    </citation>
    <scope>NUCLEOTIDE SEQUENCE [LARGE SCALE GENOMIC DNA]</scope>
    <source>
        <strain evidence="2 3">NCTC13093</strain>
    </source>
</reference>
<dbReference type="PANTHER" id="PTHR41282:SF1">
    <property type="entry name" value="CONSERVED TRANSMEMBRANE PROTEIN-RELATED"/>
    <property type="match status" value="1"/>
</dbReference>
<dbReference type="InterPro" id="IPR010539">
    <property type="entry name" value="BaxI_1-like"/>
</dbReference>
<protein>
    <submittedName>
        <fullName evidence="2">Predicted membrane protein</fullName>
    </submittedName>
</protein>
<keyword evidence="1" id="KW-0472">Membrane</keyword>
<feature type="transmembrane region" description="Helical" evidence="1">
    <location>
        <begin position="219"/>
        <end position="237"/>
    </location>
</feature>
<organism evidence="2 3">
    <name type="scientific">Anaerobiospirillum thomasii</name>
    <dbReference type="NCBI Taxonomy" id="179995"/>
    <lineage>
        <taxon>Bacteria</taxon>
        <taxon>Pseudomonadati</taxon>
        <taxon>Pseudomonadota</taxon>
        <taxon>Gammaproteobacteria</taxon>
        <taxon>Aeromonadales</taxon>
        <taxon>Succinivibrionaceae</taxon>
        <taxon>Anaerobiospirillum</taxon>
    </lineage>
</organism>